<dbReference type="PANTHER" id="PTHR31297:SF13">
    <property type="entry name" value="PUTATIVE-RELATED"/>
    <property type="match status" value="1"/>
</dbReference>
<evidence type="ECO:0000259" key="4">
    <source>
        <dbReference type="Pfam" id="PF00150"/>
    </source>
</evidence>
<evidence type="ECO:0000256" key="3">
    <source>
        <dbReference type="ARBA" id="ARBA00023295"/>
    </source>
</evidence>
<dbReference type="InterPro" id="IPR001547">
    <property type="entry name" value="Glyco_hydro_5"/>
</dbReference>
<dbReference type="FunFam" id="3.20.20.80:FF:000130">
    <property type="entry name" value="Endoglucanase C"/>
    <property type="match status" value="2"/>
</dbReference>
<comment type="caution">
    <text evidence="5">The sequence shown here is derived from an EMBL/GenBank/DDBJ whole genome shotgun (WGS) entry which is preliminary data.</text>
</comment>
<sequence>MSSSPPSFLKVNGTKIVDGAGREVILRGAGLGGWMTMENFITGYPGCEFQIREALADVLGNAKADLFFDKFLEYFFAEKDAEFFKSLGLNCIRIAINYRHFEDDENPRVLKPEGFKHLDRVVDVCAKYGIYTILDMHTCPGGQNGGWHCDSGVHLANFWPHRDFQDRTVWLWEELAKHYKDNAWIAGYNPMNEPADTKHTRLVAFYDRIIAAVRAIDPDHVFFLDGNTYATDFSRFPEDAGTRWPNCAYAIHDYSVFGFPSTPEPYARTTEQRRRMKRSYEKKREWMDQRNFCVWNGEWGPVYARKEYEGDKMDEINEQRYMVLKDQLDIYHQDRMGWSIWLYKDIGFQGMVYVSRDTSYIQLLSDFLAKKHKLAIDSWGADDTEVRGVYDPLVNLIKANVLDQKHLETYPFPLWTLKEHTNRLARALLLGEIFVPEWAEHFRGKTEAELDELAQSFKFENCLKRDGLNKVEGAKLVDANGKEIILRGAGLGGWMNMENFITGYPGCEFQIREELAKVVGKEKSELFFDKFLEYFFEEDDAIFFKSLGLNCIRIAFNYRHFEDDMNPRVLKPEGFKHLDRVIDICSKHGIYTILDLHTAPGGQNTDWHSDAGTHIANFWIHKDFQDRLVWLWEELAKHYKNNSWIAGYNPLNEPTDSEHTRVVALYDRIHNAIRAIDPDHALFWDGNTFASDFSHFGDAHTRWTNSAYGIHDYSGYGFPAAGELYEGTPEQRRRMRRSYEKKKQWMTERGLCVWNGEWGPVYARREYEGALTDQINDSRYRVLKDQLEIYNADRLSWSIWLYKDIGFQGMVFVSRETKYMTLLKDFLAKKHRLAADAWGADDQHVRPAYQPLIDLITKEVAPSEASQHLYPWPVWKLQDRVARLARNILVSEYLVKEWAENFRGKSEAELDELAQSFKFSNCMTRDGLNKVLTENASLVALTD</sequence>
<dbReference type="GO" id="GO:0009986">
    <property type="term" value="C:cell surface"/>
    <property type="evidence" value="ECO:0007669"/>
    <property type="project" value="TreeGrafter"/>
</dbReference>
<keyword evidence="6" id="KW-1185">Reference proteome</keyword>
<feature type="domain" description="Glycoside hydrolase family 5" evidence="4">
    <location>
        <begin position="542"/>
        <end position="803"/>
    </location>
</feature>
<dbReference type="SUPFAM" id="SSF51445">
    <property type="entry name" value="(Trans)glycosidases"/>
    <property type="match status" value="2"/>
</dbReference>
<evidence type="ECO:0000256" key="1">
    <source>
        <dbReference type="ARBA" id="ARBA00005641"/>
    </source>
</evidence>
<accession>A0A4S4LFG6</accession>
<organism evidence="5 6">
    <name type="scientific">Phellinidium pouzarii</name>
    <dbReference type="NCBI Taxonomy" id="167371"/>
    <lineage>
        <taxon>Eukaryota</taxon>
        <taxon>Fungi</taxon>
        <taxon>Dikarya</taxon>
        <taxon>Basidiomycota</taxon>
        <taxon>Agaricomycotina</taxon>
        <taxon>Agaricomycetes</taxon>
        <taxon>Hymenochaetales</taxon>
        <taxon>Hymenochaetaceae</taxon>
        <taxon>Phellinidium</taxon>
    </lineage>
</organism>
<keyword evidence="3" id="KW-0326">Glycosidase</keyword>
<gene>
    <name evidence="5" type="ORF">EW145_g1660</name>
</gene>
<name>A0A4S4LFG6_9AGAM</name>
<feature type="domain" description="Glycoside hydrolase family 5" evidence="4">
    <location>
        <begin position="79"/>
        <end position="344"/>
    </location>
</feature>
<dbReference type="PANTHER" id="PTHR31297">
    <property type="entry name" value="GLUCAN ENDO-1,6-BETA-GLUCOSIDASE B"/>
    <property type="match status" value="1"/>
</dbReference>
<dbReference type="GO" id="GO:0005576">
    <property type="term" value="C:extracellular region"/>
    <property type="evidence" value="ECO:0007669"/>
    <property type="project" value="TreeGrafter"/>
</dbReference>
<evidence type="ECO:0000256" key="2">
    <source>
        <dbReference type="ARBA" id="ARBA00022801"/>
    </source>
</evidence>
<evidence type="ECO:0000313" key="5">
    <source>
        <dbReference type="EMBL" id="THH09961.1"/>
    </source>
</evidence>
<keyword evidence="2" id="KW-0378">Hydrolase</keyword>
<dbReference type="InterPro" id="IPR050386">
    <property type="entry name" value="Glycosyl_hydrolase_5"/>
</dbReference>
<dbReference type="GO" id="GO:0009251">
    <property type="term" value="P:glucan catabolic process"/>
    <property type="evidence" value="ECO:0007669"/>
    <property type="project" value="TreeGrafter"/>
</dbReference>
<proteinExistence type="inferred from homology"/>
<dbReference type="GO" id="GO:0008422">
    <property type="term" value="F:beta-glucosidase activity"/>
    <property type="evidence" value="ECO:0007669"/>
    <property type="project" value="TreeGrafter"/>
</dbReference>
<comment type="similarity">
    <text evidence="1">Belongs to the glycosyl hydrolase 5 (cellulase A) family.</text>
</comment>
<protein>
    <recommendedName>
        <fullName evidence="4">Glycoside hydrolase family 5 domain-containing protein</fullName>
    </recommendedName>
</protein>
<dbReference type="AlphaFoldDB" id="A0A4S4LFG6"/>
<dbReference type="Gene3D" id="3.20.20.80">
    <property type="entry name" value="Glycosidases"/>
    <property type="match status" value="2"/>
</dbReference>
<dbReference type="EMBL" id="SGPK01000048">
    <property type="protein sequence ID" value="THH09961.1"/>
    <property type="molecule type" value="Genomic_DNA"/>
</dbReference>
<dbReference type="Pfam" id="PF00150">
    <property type="entry name" value="Cellulase"/>
    <property type="match status" value="2"/>
</dbReference>
<dbReference type="InterPro" id="IPR017853">
    <property type="entry name" value="GH"/>
</dbReference>
<dbReference type="OrthoDB" id="1887033at2759"/>
<evidence type="ECO:0000313" key="6">
    <source>
        <dbReference type="Proteomes" id="UP000308199"/>
    </source>
</evidence>
<dbReference type="Proteomes" id="UP000308199">
    <property type="component" value="Unassembled WGS sequence"/>
</dbReference>
<reference evidence="5 6" key="1">
    <citation type="submission" date="2019-02" db="EMBL/GenBank/DDBJ databases">
        <title>Genome sequencing of the rare red list fungi Phellinidium pouzarii.</title>
        <authorList>
            <person name="Buettner E."/>
            <person name="Kellner H."/>
        </authorList>
    </citation>
    <scope>NUCLEOTIDE SEQUENCE [LARGE SCALE GENOMIC DNA]</scope>
    <source>
        <strain evidence="5 6">DSM 108285</strain>
    </source>
</reference>